<comment type="similarity">
    <text evidence="1">Belongs to the LysR transcriptional regulatory family.</text>
</comment>
<sequence length="300" mass="34646">MLKDFAKLQTFLMVIKERSFSKASAKLGISQPAVTQQIKFIEEYVDTKIVERKKNGIVLTKEGEDLYKIAQRVEKAVQSAEKDLLKIINKEFTFVMGASFSIGNYVLPNYLSEIKKRIGNEVFMNVDVSEQIIDMLENKKIDVALIESPIFKDGIIYREWVKDELVLFSNQPIKKHVSAEDLFDFDWICRDEESHTRRLTAETFTELGVDCSNFNVIGVLTSPTSIKETIMHADTNAERPLVSIMSRHVVKSEIEEGKLFEARIKNHKITRDFYIAYLKERKHDAFVDNVVNYLLSLHRV</sequence>
<reference evidence="6" key="1">
    <citation type="submission" date="2016-10" db="EMBL/GenBank/DDBJ databases">
        <authorList>
            <person name="de Groot N.N."/>
        </authorList>
    </citation>
    <scope>NUCLEOTIDE SEQUENCE</scope>
</reference>
<evidence type="ECO:0000313" key="6">
    <source>
        <dbReference type="EMBL" id="SFV51093.1"/>
    </source>
</evidence>
<dbReference type="EMBL" id="FPHH01000006">
    <property type="protein sequence ID" value="SFV51093.1"/>
    <property type="molecule type" value="Genomic_DNA"/>
</dbReference>
<dbReference type="Gene3D" id="3.40.190.10">
    <property type="entry name" value="Periplasmic binding protein-like II"/>
    <property type="match status" value="2"/>
</dbReference>
<dbReference type="PRINTS" id="PR00039">
    <property type="entry name" value="HTHLYSR"/>
</dbReference>
<dbReference type="Gene3D" id="1.10.10.10">
    <property type="entry name" value="Winged helix-like DNA-binding domain superfamily/Winged helix DNA-binding domain"/>
    <property type="match status" value="1"/>
</dbReference>
<dbReference type="GO" id="GO:0003700">
    <property type="term" value="F:DNA-binding transcription factor activity"/>
    <property type="evidence" value="ECO:0007669"/>
    <property type="project" value="InterPro"/>
</dbReference>
<dbReference type="SUPFAM" id="SSF46785">
    <property type="entry name" value="Winged helix' DNA-binding domain"/>
    <property type="match status" value="1"/>
</dbReference>
<keyword evidence="3" id="KW-0238">DNA-binding</keyword>
<evidence type="ECO:0000256" key="4">
    <source>
        <dbReference type="ARBA" id="ARBA00023163"/>
    </source>
</evidence>
<dbReference type="InterPro" id="IPR000847">
    <property type="entry name" value="LysR_HTH_N"/>
</dbReference>
<dbReference type="PANTHER" id="PTHR30126">
    <property type="entry name" value="HTH-TYPE TRANSCRIPTIONAL REGULATOR"/>
    <property type="match status" value="1"/>
</dbReference>
<accession>A0A1W1BC82</accession>
<feature type="domain" description="HTH lysR-type" evidence="5">
    <location>
        <begin position="1"/>
        <end position="60"/>
    </location>
</feature>
<keyword evidence="2" id="KW-0805">Transcription regulation</keyword>
<dbReference type="InterPro" id="IPR036388">
    <property type="entry name" value="WH-like_DNA-bd_sf"/>
</dbReference>
<dbReference type="AlphaFoldDB" id="A0A1W1BC82"/>
<evidence type="ECO:0000256" key="3">
    <source>
        <dbReference type="ARBA" id="ARBA00023125"/>
    </source>
</evidence>
<organism evidence="6">
    <name type="scientific">hydrothermal vent metagenome</name>
    <dbReference type="NCBI Taxonomy" id="652676"/>
    <lineage>
        <taxon>unclassified sequences</taxon>
        <taxon>metagenomes</taxon>
        <taxon>ecological metagenomes</taxon>
    </lineage>
</organism>
<protein>
    <submittedName>
        <fullName evidence="6">Chromosome initiation inhibitor</fullName>
    </submittedName>
</protein>
<dbReference type="PROSITE" id="PS50931">
    <property type="entry name" value="HTH_LYSR"/>
    <property type="match status" value="1"/>
</dbReference>
<dbReference type="PANTHER" id="PTHR30126:SF64">
    <property type="entry name" value="HTH-TYPE TRANSCRIPTIONAL REGULATOR CITR"/>
    <property type="match status" value="1"/>
</dbReference>
<evidence type="ECO:0000259" key="5">
    <source>
        <dbReference type="PROSITE" id="PS50931"/>
    </source>
</evidence>
<name>A0A1W1BC82_9ZZZZ</name>
<dbReference type="InterPro" id="IPR005119">
    <property type="entry name" value="LysR_subst-bd"/>
</dbReference>
<keyword evidence="4" id="KW-0804">Transcription</keyword>
<dbReference type="SUPFAM" id="SSF53850">
    <property type="entry name" value="Periplasmic binding protein-like II"/>
    <property type="match status" value="1"/>
</dbReference>
<evidence type="ECO:0000256" key="1">
    <source>
        <dbReference type="ARBA" id="ARBA00009437"/>
    </source>
</evidence>
<dbReference type="Pfam" id="PF03466">
    <property type="entry name" value="LysR_substrate"/>
    <property type="match status" value="1"/>
</dbReference>
<dbReference type="InterPro" id="IPR036390">
    <property type="entry name" value="WH_DNA-bd_sf"/>
</dbReference>
<dbReference type="Pfam" id="PF00126">
    <property type="entry name" value="HTH_1"/>
    <property type="match status" value="1"/>
</dbReference>
<evidence type="ECO:0000256" key="2">
    <source>
        <dbReference type="ARBA" id="ARBA00023015"/>
    </source>
</evidence>
<gene>
    <name evidence="6" type="ORF">MNB_SM-5-1508</name>
</gene>
<proteinExistence type="inferred from homology"/>
<dbReference type="GO" id="GO:0000976">
    <property type="term" value="F:transcription cis-regulatory region binding"/>
    <property type="evidence" value="ECO:0007669"/>
    <property type="project" value="TreeGrafter"/>
</dbReference>